<keyword evidence="2" id="KW-1185">Reference proteome</keyword>
<sequence length="99" mass="11192">MAPLKPTFTDVHGRKVAAQMTHEGRTSRLTINELDENGEPTLLLCLNSYDATLLARACNLFVKHNFSVNFTDVNMMLSPEDKAQILGDEEELPRDKDTW</sequence>
<dbReference type="AlphaFoldDB" id="A0A3G6J820"/>
<protein>
    <submittedName>
        <fullName evidence="1">Uncharacterized protein</fullName>
    </submittedName>
</protein>
<dbReference type="KEGG" id="ccho:CCHOA_03180"/>
<dbReference type="EMBL" id="CP033896">
    <property type="protein sequence ID" value="AZA13048.1"/>
    <property type="molecule type" value="Genomic_DNA"/>
</dbReference>
<dbReference type="Proteomes" id="UP000269019">
    <property type="component" value="Chromosome"/>
</dbReference>
<gene>
    <name evidence="1" type="ORF">CCHOA_03180</name>
</gene>
<evidence type="ECO:0000313" key="2">
    <source>
        <dbReference type="Proteomes" id="UP000269019"/>
    </source>
</evidence>
<proteinExistence type="predicted"/>
<accession>A0A3G6J820</accession>
<evidence type="ECO:0000313" key="1">
    <source>
        <dbReference type="EMBL" id="AZA13048.1"/>
    </source>
</evidence>
<name>A0A3G6J820_9CORY</name>
<reference evidence="1 2" key="1">
    <citation type="submission" date="2018-11" db="EMBL/GenBank/DDBJ databases">
        <authorList>
            <person name="Kleinhagauer T."/>
            <person name="Glaeser S.P."/>
            <person name="Spergser J."/>
            <person name="Ruckert C."/>
            <person name="Kaempfer P."/>
            <person name="Busse H.-J."/>
        </authorList>
    </citation>
    <scope>NUCLEOTIDE SEQUENCE [LARGE SCALE GENOMIC DNA]</scope>
    <source>
        <strain evidence="1 2">200CH</strain>
    </source>
</reference>
<dbReference type="OrthoDB" id="4411111at2"/>
<organism evidence="1 2">
    <name type="scientific">Corynebacterium choanae</name>
    <dbReference type="NCBI Taxonomy" id="1862358"/>
    <lineage>
        <taxon>Bacteria</taxon>
        <taxon>Bacillati</taxon>
        <taxon>Actinomycetota</taxon>
        <taxon>Actinomycetes</taxon>
        <taxon>Mycobacteriales</taxon>
        <taxon>Corynebacteriaceae</taxon>
        <taxon>Corynebacterium</taxon>
    </lineage>
</organism>
<dbReference type="RefSeq" id="WP_123926647.1">
    <property type="nucleotide sequence ID" value="NZ_CP033896.1"/>
</dbReference>